<dbReference type="GO" id="GO:0000184">
    <property type="term" value="P:nuclear-transcribed mRNA catabolic process, nonsense-mediated decay"/>
    <property type="evidence" value="ECO:0007669"/>
    <property type="project" value="TreeGrafter"/>
</dbReference>
<dbReference type="PANTHER" id="PTHR10887:SF364">
    <property type="entry name" value="REGULATOR OF NONSENSE TRANSCRIPTS 1"/>
    <property type="match status" value="1"/>
</dbReference>
<dbReference type="GO" id="GO:0003724">
    <property type="term" value="F:RNA helicase activity"/>
    <property type="evidence" value="ECO:0007669"/>
    <property type="project" value="TreeGrafter"/>
</dbReference>
<dbReference type="InterPro" id="IPR041679">
    <property type="entry name" value="DNA2/NAM7-like_C"/>
</dbReference>
<keyword evidence="7" id="KW-0378">Hydrolase</keyword>
<feature type="region of interest" description="Disordered" evidence="11">
    <location>
        <begin position="449"/>
        <end position="471"/>
    </location>
</feature>
<keyword evidence="5" id="KW-0547">Nucleotide-binding</keyword>
<accession>A0AAW0JM55</accession>
<evidence type="ECO:0000313" key="13">
    <source>
        <dbReference type="EMBL" id="KAK7827915.1"/>
    </source>
</evidence>
<keyword evidence="4" id="KW-0479">Metal-binding</keyword>
<protein>
    <submittedName>
        <fullName evidence="13">Regulator of nonsense transcripts 1 like protein</fullName>
    </submittedName>
</protein>
<dbReference type="FunFam" id="3.40.50.300:FF:000097">
    <property type="entry name" value="Regulator of nonsense transcripts 1"/>
    <property type="match status" value="1"/>
</dbReference>
<comment type="similarity">
    <text evidence="2">Belongs to the DNA2/NAM7 helicase family.</text>
</comment>
<dbReference type="GO" id="GO:0005524">
    <property type="term" value="F:ATP binding"/>
    <property type="evidence" value="ECO:0007669"/>
    <property type="project" value="UniProtKB-KW"/>
</dbReference>
<comment type="caution">
    <text evidence="13">The sequence shown here is derived from an EMBL/GenBank/DDBJ whole genome shotgun (WGS) entry which is preliminary data.</text>
</comment>
<name>A0AAW0JM55_QUESU</name>
<evidence type="ECO:0000259" key="12">
    <source>
        <dbReference type="Pfam" id="PF13087"/>
    </source>
</evidence>
<dbReference type="SUPFAM" id="SSF52540">
    <property type="entry name" value="P-loop containing nucleoside triphosphate hydrolases"/>
    <property type="match status" value="1"/>
</dbReference>
<proteinExistence type="inferred from homology"/>
<evidence type="ECO:0000256" key="2">
    <source>
        <dbReference type="ARBA" id="ARBA00007913"/>
    </source>
</evidence>
<evidence type="ECO:0000256" key="6">
    <source>
        <dbReference type="ARBA" id="ARBA00022771"/>
    </source>
</evidence>
<dbReference type="InterPro" id="IPR027417">
    <property type="entry name" value="P-loop_NTPase"/>
</dbReference>
<evidence type="ECO:0000256" key="7">
    <source>
        <dbReference type="ARBA" id="ARBA00022801"/>
    </source>
</evidence>
<evidence type="ECO:0000256" key="11">
    <source>
        <dbReference type="SAM" id="MobiDB-lite"/>
    </source>
</evidence>
<dbReference type="EMBL" id="PKMF04000513">
    <property type="protein sequence ID" value="KAK7827915.1"/>
    <property type="molecule type" value="Genomic_DNA"/>
</dbReference>
<evidence type="ECO:0000256" key="3">
    <source>
        <dbReference type="ARBA" id="ARBA00022490"/>
    </source>
</evidence>
<dbReference type="GO" id="GO:0005737">
    <property type="term" value="C:cytoplasm"/>
    <property type="evidence" value="ECO:0007669"/>
    <property type="project" value="UniProtKB-SubCell"/>
</dbReference>
<evidence type="ECO:0000256" key="4">
    <source>
        <dbReference type="ARBA" id="ARBA00022723"/>
    </source>
</evidence>
<evidence type="ECO:0000256" key="10">
    <source>
        <dbReference type="ARBA" id="ARBA00022840"/>
    </source>
</evidence>
<feature type="domain" description="DNA2/NAM7 helicase-like C-terminal" evidence="12">
    <location>
        <begin position="276"/>
        <end position="412"/>
    </location>
</feature>
<dbReference type="InterPro" id="IPR047187">
    <property type="entry name" value="SF1_C_Upf1"/>
</dbReference>
<dbReference type="Pfam" id="PF13087">
    <property type="entry name" value="AAA_12"/>
    <property type="match status" value="1"/>
</dbReference>
<keyword evidence="10" id="KW-0067">ATP-binding</keyword>
<reference evidence="13 14" key="1">
    <citation type="journal article" date="2018" name="Sci. Data">
        <title>The draft genome sequence of cork oak.</title>
        <authorList>
            <person name="Ramos A.M."/>
            <person name="Usie A."/>
            <person name="Barbosa P."/>
            <person name="Barros P.M."/>
            <person name="Capote T."/>
            <person name="Chaves I."/>
            <person name="Simoes F."/>
            <person name="Abreu I."/>
            <person name="Carrasquinho I."/>
            <person name="Faro C."/>
            <person name="Guimaraes J.B."/>
            <person name="Mendonca D."/>
            <person name="Nobrega F."/>
            <person name="Rodrigues L."/>
            <person name="Saibo N.J.M."/>
            <person name="Varela M.C."/>
            <person name="Egas C."/>
            <person name="Matos J."/>
            <person name="Miguel C.M."/>
            <person name="Oliveira M.M."/>
            <person name="Ricardo C.P."/>
            <person name="Goncalves S."/>
        </authorList>
    </citation>
    <scope>NUCLEOTIDE SEQUENCE [LARGE SCALE GENOMIC DNA]</scope>
    <source>
        <strain evidence="14">cv. HL8</strain>
    </source>
</reference>
<gene>
    <name evidence="13" type="primary">UPF1_5</name>
    <name evidence="13" type="ORF">CFP56_030769</name>
</gene>
<keyword evidence="8" id="KW-0347">Helicase</keyword>
<dbReference type="PANTHER" id="PTHR10887">
    <property type="entry name" value="DNA2/NAM7 HELICASE FAMILY"/>
    <property type="match status" value="1"/>
</dbReference>
<dbReference type="Gene3D" id="3.40.50.300">
    <property type="entry name" value="P-loop containing nucleotide triphosphate hydrolases"/>
    <property type="match status" value="1"/>
</dbReference>
<dbReference type="AlphaFoldDB" id="A0AAW0JM55"/>
<keyword evidence="3" id="KW-0963">Cytoplasm</keyword>
<keyword evidence="6" id="KW-0863">Zinc-finger</keyword>
<evidence type="ECO:0000256" key="5">
    <source>
        <dbReference type="ARBA" id="ARBA00022741"/>
    </source>
</evidence>
<keyword evidence="14" id="KW-1185">Reference proteome</keyword>
<evidence type="ECO:0000256" key="1">
    <source>
        <dbReference type="ARBA" id="ARBA00004496"/>
    </source>
</evidence>
<evidence type="ECO:0000313" key="14">
    <source>
        <dbReference type="Proteomes" id="UP000237347"/>
    </source>
</evidence>
<dbReference type="Proteomes" id="UP000237347">
    <property type="component" value="Unassembled WGS sequence"/>
</dbReference>
<evidence type="ECO:0000256" key="8">
    <source>
        <dbReference type="ARBA" id="ARBA00022806"/>
    </source>
</evidence>
<keyword evidence="9" id="KW-0862">Zinc</keyword>
<feature type="compositionally biased region" description="Polar residues" evidence="11">
    <location>
        <begin position="449"/>
        <end position="458"/>
    </location>
</feature>
<dbReference type="CDD" id="cd18808">
    <property type="entry name" value="SF1_C_Upf1"/>
    <property type="match status" value="1"/>
</dbReference>
<evidence type="ECO:0000256" key="9">
    <source>
        <dbReference type="ARBA" id="ARBA00022833"/>
    </source>
</evidence>
<sequence length="506" mass="56451">MPPQHEYFGWFNRVTWRFIDRPGAKLTMLHHPVGTEEHTDINDVLTAVHHINRVQPPIPEAPNEESFPELSPIPSFYMGLNPTPPNLQQEPPSHNTSIAPSSAIDPPYVQAEQAVGLPAMAEGQPKRISKAPPCGTGGHKHGHNAGLEASDEEHARPPPRYTRQHKAKKGILIEGNVLCITSRLYCYRSSNDPSKTIILKSLFSSTASASAKVNPSFNDSLLTIFFLLPQGPRGKYKEMEELRTQGNLVNKESLNLTSEARKLLVDSYVASRRGDTAPESRVAYRMTMGQEEISASRTSYLNRTEAANVEKIVTTFLRSGVVPSQIGVITPYEGQRAYIVNYMSRNGALRQQLYKEIEVASVDSFQGREKDYIILSCVRSNEHQGIGFLNDPRRLNVALTRARYGIVILGNPKVLSKQPLWNSLLTHYKIYNDRRLFFGGGPGVVPNDTFGSVASSPNADRRSGRGRGHHTKVDRKAYLLRLASMTPHKMMHHRATLCGKYEPLQS</sequence>
<feature type="region of interest" description="Disordered" evidence="11">
    <location>
        <begin position="134"/>
        <end position="165"/>
    </location>
</feature>
<organism evidence="13 14">
    <name type="scientific">Quercus suber</name>
    <name type="common">Cork oak</name>
    <dbReference type="NCBI Taxonomy" id="58331"/>
    <lineage>
        <taxon>Eukaryota</taxon>
        <taxon>Viridiplantae</taxon>
        <taxon>Streptophyta</taxon>
        <taxon>Embryophyta</taxon>
        <taxon>Tracheophyta</taxon>
        <taxon>Spermatophyta</taxon>
        <taxon>Magnoliopsida</taxon>
        <taxon>eudicotyledons</taxon>
        <taxon>Gunneridae</taxon>
        <taxon>Pentapetalae</taxon>
        <taxon>rosids</taxon>
        <taxon>fabids</taxon>
        <taxon>Fagales</taxon>
        <taxon>Fagaceae</taxon>
        <taxon>Quercus</taxon>
    </lineage>
</organism>
<dbReference type="GO" id="GO:0016787">
    <property type="term" value="F:hydrolase activity"/>
    <property type="evidence" value="ECO:0007669"/>
    <property type="project" value="UniProtKB-KW"/>
</dbReference>
<comment type="subcellular location">
    <subcellularLocation>
        <location evidence="1">Cytoplasm</location>
    </subcellularLocation>
</comment>
<dbReference type="InterPro" id="IPR045055">
    <property type="entry name" value="DNA2/NAM7-like"/>
</dbReference>
<dbReference type="GO" id="GO:0008270">
    <property type="term" value="F:zinc ion binding"/>
    <property type="evidence" value="ECO:0007669"/>
    <property type="project" value="UniProtKB-KW"/>
</dbReference>